<comment type="caution">
    <text evidence="1">The sequence shown here is derived from an EMBL/GenBank/DDBJ whole genome shotgun (WGS) entry which is preliminary data.</text>
</comment>
<organism evidence="1 2">
    <name type="scientific">Cylicocyclus nassatus</name>
    <name type="common">Nematode worm</name>
    <dbReference type="NCBI Taxonomy" id="53992"/>
    <lineage>
        <taxon>Eukaryota</taxon>
        <taxon>Metazoa</taxon>
        <taxon>Ecdysozoa</taxon>
        <taxon>Nematoda</taxon>
        <taxon>Chromadorea</taxon>
        <taxon>Rhabditida</taxon>
        <taxon>Rhabditina</taxon>
        <taxon>Rhabditomorpha</taxon>
        <taxon>Strongyloidea</taxon>
        <taxon>Strongylidae</taxon>
        <taxon>Cylicocyclus</taxon>
    </lineage>
</organism>
<dbReference type="Proteomes" id="UP001176961">
    <property type="component" value="Unassembled WGS sequence"/>
</dbReference>
<keyword evidence="2" id="KW-1185">Reference proteome</keyword>
<dbReference type="EMBL" id="CATQJL010000305">
    <property type="protein sequence ID" value="CAJ0601664.1"/>
    <property type="molecule type" value="Genomic_DNA"/>
</dbReference>
<evidence type="ECO:0000313" key="2">
    <source>
        <dbReference type="Proteomes" id="UP001176961"/>
    </source>
</evidence>
<sequence>MKLLVLTVLLVATVNASPAPVKPQLGNSGQSQSLADEGAALVAELKELSEKDINAYMTVLRDLLYAYHPSEIEQPSTGGKGYELTREGLQLLLDLFKHGNQADHDYVNKQLAQFYLDSLEGKPHPDYFPQVAKPAGERGLQLNSRGPAHQKILPSQYAGPKNTAPTGDNILVSHGRIIAISCCDTYVITMGLV</sequence>
<dbReference type="AlphaFoldDB" id="A0AA36H0V5"/>
<proteinExistence type="predicted"/>
<accession>A0AA36H0V5</accession>
<protein>
    <submittedName>
        <fullName evidence="1">Uncharacterized protein</fullName>
    </submittedName>
</protein>
<evidence type="ECO:0000313" key="1">
    <source>
        <dbReference type="EMBL" id="CAJ0601664.1"/>
    </source>
</evidence>
<reference evidence="1" key="1">
    <citation type="submission" date="2023-07" db="EMBL/GenBank/DDBJ databases">
        <authorList>
            <consortium name="CYATHOMIX"/>
        </authorList>
    </citation>
    <scope>NUCLEOTIDE SEQUENCE</scope>
    <source>
        <strain evidence="1">N/A</strain>
    </source>
</reference>
<name>A0AA36H0V5_CYLNA</name>
<gene>
    <name evidence="1" type="ORF">CYNAS_LOCUS13647</name>
</gene>